<feature type="compositionally biased region" description="Polar residues" evidence="2">
    <location>
        <begin position="276"/>
        <end position="292"/>
    </location>
</feature>
<dbReference type="Pfam" id="PF00850">
    <property type="entry name" value="Hist_deacetyl"/>
    <property type="match status" value="1"/>
</dbReference>
<dbReference type="EMBL" id="JACASF010000005">
    <property type="protein sequence ID" value="KAF6477640.1"/>
    <property type="molecule type" value="Genomic_DNA"/>
</dbReference>
<dbReference type="AlphaFoldDB" id="A0A7J8I050"/>
<dbReference type="InterPro" id="IPR037138">
    <property type="entry name" value="His_deacetylse_dom_sf"/>
</dbReference>
<evidence type="ECO:0000313" key="4">
    <source>
        <dbReference type="EMBL" id="KAF6477640.1"/>
    </source>
</evidence>
<sequence>MGQGDQLPERGEPCVRLCAGGGTGGLRGGPAGGAHEAVSQRAEVVLCCRHHHRDPPAHPSAQLPGAEEGAEAPSDPDRRDRDGGGFHHCSSDRGGGFCAYADITLAIKFLFERVEGISRATIVDLDAHQGNGHERDFMGDQRVYIMDVYNRHIYPGDRFAKQAIRRKVELEWGTEDDEYLGKVERNLERALQEHPPDVMVYNAGTDILEGDRLGGLSVSPQGIVKRDELVFRVARGRRVPILMVTSGGYQKRTARIIADSILNLFDLGLIGPKPPSTSAQDSDTCLLSQEVP</sequence>
<feature type="region of interest" description="Disordered" evidence="2">
    <location>
        <begin position="51"/>
        <end position="86"/>
    </location>
</feature>
<dbReference type="CDD" id="cd09993">
    <property type="entry name" value="HDAC_classIV"/>
    <property type="match status" value="1"/>
</dbReference>
<protein>
    <submittedName>
        <fullName evidence="4">Histone deacetylase 11</fullName>
    </submittedName>
</protein>
<gene>
    <name evidence="4" type="ORF">HJG59_006189</name>
</gene>
<dbReference type="Gene3D" id="3.40.800.20">
    <property type="entry name" value="Histone deacetylase domain"/>
    <property type="match status" value="1"/>
</dbReference>
<feature type="compositionally biased region" description="Basic and acidic residues" evidence="2">
    <location>
        <begin position="75"/>
        <end position="86"/>
    </location>
</feature>
<organism evidence="4 5">
    <name type="scientific">Molossus molossus</name>
    <name type="common">Pallas' mastiff bat</name>
    <name type="synonym">Vespertilio molossus</name>
    <dbReference type="NCBI Taxonomy" id="27622"/>
    <lineage>
        <taxon>Eukaryota</taxon>
        <taxon>Metazoa</taxon>
        <taxon>Chordata</taxon>
        <taxon>Craniata</taxon>
        <taxon>Vertebrata</taxon>
        <taxon>Euteleostomi</taxon>
        <taxon>Mammalia</taxon>
        <taxon>Eutheria</taxon>
        <taxon>Laurasiatheria</taxon>
        <taxon>Chiroptera</taxon>
        <taxon>Yangochiroptera</taxon>
        <taxon>Molossidae</taxon>
        <taxon>Molossus</taxon>
    </lineage>
</organism>
<dbReference type="GO" id="GO:0040029">
    <property type="term" value="P:epigenetic regulation of gene expression"/>
    <property type="evidence" value="ECO:0007669"/>
    <property type="project" value="TreeGrafter"/>
</dbReference>
<dbReference type="SUPFAM" id="SSF52768">
    <property type="entry name" value="Arginase/deacetylase"/>
    <property type="match status" value="1"/>
</dbReference>
<dbReference type="InterPro" id="IPR023801">
    <property type="entry name" value="His_deacetylse_dom"/>
</dbReference>
<evidence type="ECO:0000256" key="2">
    <source>
        <dbReference type="SAM" id="MobiDB-lite"/>
    </source>
</evidence>
<dbReference type="GO" id="GO:0000118">
    <property type="term" value="C:histone deacetylase complex"/>
    <property type="evidence" value="ECO:0007669"/>
    <property type="project" value="TreeGrafter"/>
</dbReference>
<comment type="caution">
    <text evidence="4">The sequence shown here is derived from an EMBL/GenBank/DDBJ whole genome shotgun (WGS) entry which is preliminary data.</text>
</comment>
<dbReference type="PANTHER" id="PTHR10625:SF23">
    <property type="entry name" value="HISTONE DEACETYLASE 11"/>
    <property type="match status" value="1"/>
</dbReference>
<feature type="domain" description="Histone deacetylase" evidence="3">
    <location>
        <begin position="84"/>
        <end position="261"/>
    </location>
</feature>
<dbReference type="GO" id="GO:0016787">
    <property type="term" value="F:hydrolase activity"/>
    <property type="evidence" value="ECO:0007669"/>
    <property type="project" value="UniProtKB-KW"/>
</dbReference>
<dbReference type="InterPro" id="IPR000286">
    <property type="entry name" value="HDACs"/>
</dbReference>
<dbReference type="InterPro" id="IPR044150">
    <property type="entry name" value="HDAC_classIV"/>
</dbReference>
<keyword evidence="5" id="KW-1185">Reference proteome</keyword>
<reference evidence="4 5" key="1">
    <citation type="journal article" date="2020" name="Nature">
        <title>Six reference-quality genomes reveal evolution of bat adaptations.</title>
        <authorList>
            <person name="Jebb D."/>
            <person name="Huang Z."/>
            <person name="Pippel M."/>
            <person name="Hughes G.M."/>
            <person name="Lavrichenko K."/>
            <person name="Devanna P."/>
            <person name="Winkler S."/>
            <person name="Jermiin L.S."/>
            <person name="Skirmuntt E.C."/>
            <person name="Katzourakis A."/>
            <person name="Burkitt-Gray L."/>
            <person name="Ray D.A."/>
            <person name="Sullivan K.A.M."/>
            <person name="Roscito J.G."/>
            <person name="Kirilenko B.M."/>
            <person name="Davalos L.M."/>
            <person name="Corthals A.P."/>
            <person name="Power M.L."/>
            <person name="Jones G."/>
            <person name="Ransome R.D."/>
            <person name="Dechmann D.K.N."/>
            <person name="Locatelli A.G."/>
            <person name="Puechmaille S.J."/>
            <person name="Fedrigo O."/>
            <person name="Jarvis E.D."/>
            <person name="Hiller M."/>
            <person name="Vernes S.C."/>
            <person name="Myers E.W."/>
            <person name="Teeling E.C."/>
        </authorList>
    </citation>
    <scope>NUCLEOTIDE SEQUENCE [LARGE SCALE GENOMIC DNA]</scope>
    <source>
        <strain evidence="4">MMolMol1</strain>
        <tissue evidence="4">Muscle</tissue>
    </source>
</reference>
<keyword evidence="1" id="KW-0378">Hydrolase</keyword>
<name>A0A7J8I050_MOLMO</name>
<dbReference type="PANTHER" id="PTHR10625">
    <property type="entry name" value="HISTONE DEACETYLASE HDAC1-RELATED"/>
    <property type="match status" value="1"/>
</dbReference>
<evidence type="ECO:0000259" key="3">
    <source>
        <dbReference type="Pfam" id="PF00850"/>
    </source>
</evidence>
<proteinExistence type="predicted"/>
<evidence type="ECO:0000256" key="1">
    <source>
        <dbReference type="ARBA" id="ARBA00022801"/>
    </source>
</evidence>
<accession>A0A7J8I050</accession>
<feature type="region of interest" description="Disordered" evidence="2">
    <location>
        <begin position="273"/>
        <end position="292"/>
    </location>
</feature>
<dbReference type="PRINTS" id="PR01270">
    <property type="entry name" value="HDASUPER"/>
</dbReference>
<dbReference type="Proteomes" id="UP000550707">
    <property type="component" value="Unassembled WGS sequence"/>
</dbReference>
<evidence type="ECO:0000313" key="5">
    <source>
        <dbReference type="Proteomes" id="UP000550707"/>
    </source>
</evidence>
<dbReference type="InterPro" id="IPR023696">
    <property type="entry name" value="Ureohydrolase_dom_sf"/>
</dbReference>
<dbReference type="GO" id="GO:0004407">
    <property type="term" value="F:histone deacetylase activity"/>
    <property type="evidence" value="ECO:0007669"/>
    <property type="project" value="InterPro"/>
</dbReference>